<dbReference type="InterPro" id="IPR016024">
    <property type="entry name" value="ARM-type_fold"/>
</dbReference>
<dbReference type="Pfam" id="PF24173">
    <property type="entry name" value="TPR_TTI1_N"/>
    <property type="match status" value="1"/>
</dbReference>
<dbReference type="SUPFAM" id="SSF48371">
    <property type="entry name" value="ARM repeat"/>
    <property type="match status" value="1"/>
</dbReference>
<dbReference type="OrthoDB" id="49511at2759"/>
<dbReference type="Gene3D" id="1.25.10.10">
    <property type="entry name" value="Leucine-rich Repeat Variant"/>
    <property type="match status" value="1"/>
</dbReference>
<dbReference type="EMBL" id="CAJPEX010000207">
    <property type="protein sequence ID" value="CAG0914277.1"/>
    <property type="molecule type" value="Genomic_DNA"/>
</dbReference>
<proteinExistence type="predicted"/>
<dbReference type="Pfam" id="PF24181">
    <property type="entry name" value="TPR_TTI1_C"/>
    <property type="match status" value="1"/>
</dbReference>
<dbReference type="InterPro" id="IPR049362">
    <property type="entry name" value="TTI1_rpt"/>
</dbReference>
<feature type="domain" description="TTI1 N-terminal TPR" evidence="1">
    <location>
        <begin position="51"/>
        <end position="390"/>
    </location>
</feature>
<dbReference type="AlphaFoldDB" id="A0A7R9BF67"/>
<dbReference type="Pfam" id="PF24176">
    <property type="entry name" value="TPR_TTI1_2nd"/>
    <property type="match status" value="1"/>
</dbReference>
<evidence type="ECO:0000313" key="3">
    <source>
        <dbReference type="EMBL" id="CAD7274125.1"/>
    </source>
</evidence>
<dbReference type="InterPro" id="IPR052587">
    <property type="entry name" value="TELO2-interacting_protein_1"/>
</dbReference>
<dbReference type="InterPro" id="IPR057567">
    <property type="entry name" value="TPR_TTI1_C"/>
</dbReference>
<reference evidence="3" key="1">
    <citation type="submission" date="2020-11" db="EMBL/GenBank/DDBJ databases">
        <authorList>
            <person name="Tran Van P."/>
        </authorList>
    </citation>
    <scope>NUCLEOTIDE SEQUENCE</scope>
</reference>
<sequence length="1080" mass="121293">MSFDVEWCRISAQTEDLLENVWELERQPLKMVNVSRVERMCEHITSREIAFQRLKPLCIALLRKNEVQDVEDFENLLRCLHEELISEIPEFLVHPVHAVLKKFSESSNEKLQLKLTSSIRIIFNRGKPHADVLRPSSFCALYEQILLLAVCVNPEGLEVKPISEEVKVDVLETLAVMLEAAKNDLVQSLFSRENFPKIGYTVVGIAKILDTEKVREIRLAALELLSVVLSLDTRMNDVTWSFQLGSLICSVFPGLASRLMKMLTGYSEEGRRVVGAALKAWSTLLRICVSDSFLLWIESDVANLPECVVLPYKRDGVSCQNIAEEWIQKTIENTNFRLIPMIRSVSRHNHSSVRLNLVEAICSFATDCPRCASPNMKGLVEALAYLSVDDVNDVASAAKRAMKEVCSTRENLFGILQSVFLENLDSLKSAIRKSSLPNAFHKRTRCVEGILKAMTPEEIDVLMCSHVNVDNLMCLLLEIIELDHCPLTEQEISPSKISSTGVITSRDVSESPRLKINFANFLGEKVADDCKRIFQFLGSSSQAALIYDELSKILTSRTACLESSPKKKEVLVALQWLISGRIGLSVRLDDEYTLRSNSELINNLVEDLLEEQILSVPTSSVVRSSERSDSVYDACLAAELLGLASAVLREDFQSCLVRALSPLLELLCHPDKLLRCAAKSSLGMMAKSMGFPNEAAFVSHNADYVCSALMIKCFKSREHLSAGVLYSALLQCLSKESLTLVTGVLDKATLRLKSRDAQRDIALLHMMKNYLGACVRWFLSDGEKCALVSPRREREEHEEDVVGTNPGAENCDTEDSCFTDPPKKVFPVYVEKAAEIMKISSRILESRCVIEIDMVALQTIGDAIAILDNKDYEDVLLPAAHETWPALVLRLKDVTRNFACTRRLAFLRIVELCCATGDFLRNRFHQEAWPVVKAFLIKETDILERCGRHVLVTDPDYKFLQDLLSSFGKLVLNLKPSVRVVDKVIFTVARLLNVVTDDDFVERGVGLFRTVGESYPDVVYCVLVREFRLMAKVGHPSGKFATHIVWRPSDKELSRIGIEKTNLRGKLIGMLQDLGMWCVL</sequence>
<protein>
    <submittedName>
        <fullName evidence="3">Uncharacterized protein</fullName>
    </submittedName>
</protein>
<gene>
    <name evidence="3" type="ORF">NMOB1V02_LOCUS1978</name>
</gene>
<evidence type="ECO:0000259" key="2">
    <source>
        <dbReference type="Pfam" id="PF24181"/>
    </source>
</evidence>
<dbReference type="EMBL" id="OA882244">
    <property type="protein sequence ID" value="CAD7274125.1"/>
    <property type="molecule type" value="Genomic_DNA"/>
</dbReference>
<evidence type="ECO:0000259" key="1">
    <source>
        <dbReference type="Pfam" id="PF24173"/>
    </source>
</evidence>
<dbReference type="PANTHER" id="PTHR18460:SF3">
    <property type="entry name" value="TELO2-INTERACTING PROTEIN 1 HOMOLOG"/>
    <property type="match status" value="1"/>
</dbReference>
<dbReference type="Pfam" id="PF21547">
    <property type="entry name" value="TTI1"/>
    <property type="match status" value="1"/>
</dbReference>
<dbReference type="PANTHER" id="PTHR18460">
    <property type="entry name" value="TEL2 INTERACTING PROTEIN 1 TTI1 FAMILY MEMBER"/>
    <property type="match status" value="1"/>
</dbReference>
<organism evidence="3">
    <name type="scientific">Notodromas monacha</name>
    <dbReference type="NCBI Taxonomy" id="399045"/>
    <lineage>
        <taxon>Eukaryota</taxon>
        <taxon>Metazoa</taxon>
        <taxon>Ecdysozoa</taxon>
        <taxon>Arthropoda</taxon>
        <taxon>Crustacea</taxon>
        <taxon>Oligostraca</taxon>
        <taxon>Ostracoda</taxon>
        <taxon>Podocopa</taxon>
        <taxon>Podocopida</taxon>
        <taxon>Cypridocopina</taxon>
        <taxon>Cypridoidea</taxon>
        <taxon>Cyprididae</taxon>
        <taxon>Notodromas</taxon>
    </lineage>
</organism>
<dbReference type="Proteomes" id="UP000678499">
    <property type="component" value="Unassembled WGS sequence"/>
</dbReference>
<dbReference type="GO" id="GO:0005737">
    <property type="term" value="C:cytoplasm"/>
    <property type="evidence" value="ECO:0007669"/>
    <property type="project" value="TreeGrafter"/>
</dbReference>
<evidence type="ECO:0000313" key="4">
    <source>
        <dbReference type="Proteomes" id="UP000678499"/>
    </source>
</evidence>
<accession>A0A7R9BF67</accession>
<dbReference type="InterPro" id="IPR011989">
    <property type="entry name" value="ARM-like"/>
</dbReference>
<dbReference type="InterPro" id="IPR057566">
    <property type="entry name" value="TPR_TTI1_N"/>
</dbReference>
<name>A0A7R9BF67_9CRUS</name>
<keyword evidence="4" id="KW-1185">Reference proteome</keyword>
<feature type="domain" description="TTI1 C-terminal TPR" evidence="2">
    <location>
        <begin position="776"/>
        <end position="1019"/>
    </location>
</feature>